<dbReference type="CDD" id="cd01428">
    <property type="entry name" value="ADK"/>
    <property type="match status" value="1"/>
</dbReference>
<evidence type="ECO:0000256" key="7">
    <source>
        <dbReference type="ARBA" id="ARBA00022840"/>
    </source>
</evidence>
<keyword evidence="6 11" id="KW-0418">Kinase</keyword>
<dbReference type="EMBL" id="BEGY01000148">
    <property type="protein sequence ID" value="GAX85059.1"/>
    <property type="molecule type" value="Genomic_DNA"/>
</dbReference>
<evidence type="ECO:0000256" key="10">
    <source>
        <dbReference type="ARBA" id="ARBA00048116"/>
    </source>
</evidence>
<evidence type="ECO:0000256" key="5">
    <source>
        <dbReference type="ARBA" id="ARBA00022741"/>
    </source>
</evidence>
<dbReference type="EC" id="2.7.4.3" evidence="2"/>
<evidence type="ECO:0000256" key="3">
    <source>
        <dbReference type="ARBA" id="ARBA00022490"/>
    </source>
</evidence>
<dbReference type="GO" id="GO:0004017">
    <property type="term" value="F:AMP kinase activity"/>
    <property type="evidence" value="ECO:0007669"/>
    <property type="project" value="UniProtKB-EC"/>
</dbReference>
<accession>A0A250XQ37</accession>
<evidence type="ECO:0000256" key="9">
    <source>
        <dbReference type="ARBA" id="ARBA00023242"/>
    </source>
</evidence>
<reference evidence="12 13" key="1">
    <citation type="submission" date="2017-08" db="EMBL/GenBank/DDBJ databases">
        <title>Acidophilic green algal genome provides insights into adaptation to an acidic environment.</title>
        <authorList>
            <person name="Hirooka S."/>
            <person name="Hirose Y."/>
            <person name="Kanesaki Y."/>
            <person name="Higuchi S."/>
            <person name="Fujiwara T."/>
            <person name="Onuma R."/>
            <person name="Era A."/>
            <person name="Ohbayashi R."/>
            <person name="Uzuka A."/>
            <person name="Nozaki H."/>
            <person name="Yoshikawa H."/>
            <person name="Miyagishima S.Y."/>
        </authorList>
    </citation>
    <scope>NUCLEOTIDE SEQUENCE [LARGE SCALE GENOMIC DNA]</scope>
    <source>
        <strain evidence="12 13">NIES-2499</strain>
    </source>
</reference>
<dbReference type="Gene3D" id="3.40.50.300">
    <property type="entry name" value="P-loop containing nucleotide triphosphate hydrolases"/>
    <property type="match status" value="1"/>
</dbReference>
<keyword evidence="7" id="KW-0067">ATP-binding</keyword>
<dbReference type="PANTHER" id="PTHR23359">
    <property type="entry name" value="NUCLEOTIDE KINASE"/>
    <property type="match status" value="1"/>
</dbReference>
<dbReference type="Proteomes" id="UP000232323">
    <property type="component" value="Unassembled WGS sequence"/>
</dbReference>
<dbReference type="GO" id="GO:0005524">
    <property type="term" value="F:ATP binding"/>
    <property type="evidence" value="ECO:0007669"/>
    <property type="project" value="UniProtKB-KW"/>
</dbReference>
<dbReference type="Pfam" id="PF00406">
    <property type="entry name" value="ADK"/>
    <property type="match status" value="1"/>
</dbReference>
<keyword evidence="4 11" id="KW-0808">Transferase</keyword>
<comment type="similarity">
    <text evidence="1 11">Belongs to the adenylate kinase family.</text>
</comment>
<dbReference type="InterPro" id="IPR027417">
    <property type="entry name" value="P-loop_NTPase"/>
</dbReference>
<evidence type="ECO:0000256" key="6">
    <source>
        <dbReference type="ARBA" id="ARBA00022777"/>
    </source>
</evidence>
<dbReference type="NCBIfam" id="TIGR01359">
    <property type="entry name" value="UMP_CMP_kin_fam"/>
    <property type="match status" value="1"/>
</dbReference>
<keyword evidence="3" id="KW-0963">Cytoplasm</keyword>
<dbReference type="OrthoDB" id="442176at2759"/>
<protein>
    <recommendedName>
        <fullName evidence="2">adenylate kinase</fullName>
        <ecNumber evidence="2">2.7.4.3</ecNumber>
    </recommendedName>
</protein>
<keyword evidence="13" id="KW-1185">Reference proteome</keyword>
<evidence type="ECO:0000313" key="12">
    <source>
        <dbReference type="EMBL" id="GAX85059.1"/>
    </source>
</evidence>
<evidence type="ECO:0000256" key="4">
    <source>
        <dbReference type="ARBA" id="ARBA00022679"/>
    </source>
</evidence>
<name>A0A250XQ37_9CHLO</name>
<evidence type="ECO:0000256" key="8">
    <source>
        <dbReference type="ARBA" id="ARBA00022975"/>
    </source>
</evidence>
<dbReference type="InterPro" id="IPR006266">
    <property type="entry name" value="UMP_CMP_kinase"/>
</dbReference>
<keyword evidence="5" id="KW-0547">Nucleotide-binding</keyword>
<organism evidence="12 13">
    <name type="scientific">Chlamydomonas eustigma</name>
    <dbReference type="NCBI Taxonomy" id="1157962"/>
    <lineage>
        <taxon>Eukaryota</taxon>
        <taxon>Viridiplantae</taxon>
        <taxon>Chlorophyta</taxon>
        <taxon>core chlorophytes</taxon>
        <taxon>Chlorophyceae</taxon>
        <taxon>CS clade</taxon>
        <taxon>Chlamydomonadales</taxon>
        <taxon>Chlamydomonadaceae</taxon>
        <taxon>Chlamydomonas</taxon>
    </lineage>
</organism>
<dbReference type="GO" id="GO:0006221">
    <property type="term" value="P:pyrimidine nucleotide biosynthetic process"/>
    <property type="evidence" value="ECO:0007669"/>
    <property type="project" value="UniProtKB-KW"/>
</dbReference>
<dbReference type="GO" id="GO:0006207">
    <property type="term" value="P:'de novo' pyrimidine nucleobase biosynthetic process"/>
    <property type="evidence" value="ECO:0007669"/>
    <property type="project" value="InterPro"/>
</dbReference>
<dbReference type="InterPro" id="IPR000850">
    <property type="entry name" value="Adenylat/UMP-CMP_kin"/>
</dbReference>
<sequence length="281" mass="30712">MAQGFRGSIILSQALARALRLNDLALKAGAEYASRYQSTLSSTESHAFGDSWTRWRTAGAMGLAAAGFFLGASCAAASAAATTPEKEESGAQKVIHQVVFVLGGPGSGKGTQCERLTSEFKDVAHFSAGDLLREHVKSGTPEGNMVADMIKNGQIVPAEVTVGLLKDAMESSGKAKVLVDGFPRNDSNREVFQKVVGYDCQLVLYFDCPEEVLEHRLLSRNQGRVDDNIETIKKRFKVFLEQSLPVIQHYSALGKVRKIDTNRPVEDIYSEVREYIKQLPK</sequence>
<dbReference type="PRINTS" id="PR00094">
    <property type="entry name" value="ADENYLTKNASE"/>
</dbReference>
<comment type="catalytic activity">
    <reaction evidence="10">
        <text>UMP + ATP = UDP + ADP</text>
        <dbReference type="Rhea" id="RHEA:24400"/>
        <dbReference type="ChEBI" id="CHEBI:30616"/>
        <dbReference type="ChEBI" id="CHEBI:57865"/>
        <dbReference type="ChEBI" id="CHEBI:58223"/>
        <dbReference type="ChEBI" id="CHEBI:456216"/>
        <dbReference type="EC" id="2.7.4.14"/>
    </reaction>
</comment>
<comment type="caution">
    <text evidence="12">The sequence shown here is derived from an EMBL/GenBank/DDBJ whole genome shotgun (WGS) entry which is preliminary data.</text>
</comment>
<dbReference type="STRING" id="1157962.A0A250XQ37"/>
<dbReference type="AlphaFoldDB" id="A0A250XQ37"/>
<evidence type="ECO:0000256" key="1">
    <source>
        <dbReference type="ARBA" id="ARBA00007220"/>
    </source>
</evidence>
<dbReference type="InterPro" id="IPR033690">
    <property type="entry name" value="Adenylat_kinase_CS"/>
</dbReference>
<keyword evidence="9" id="KW-0539">Nucleus</keyword>
<evidence type="ECO:0000256" key="2">
    <source>
        <dbReference type="ARBA" id="ARBA00012955"/>
    </source>
</evidence>
<dbReference type="PROSITE" id="PS00113">
    <property type="entry name" value="ADENYLATE_KINASE"/>
    <property type="match status" value="1"/>
</dbReference>
<proteinExistence type="inferred from homology"/>
<gene>
    <name evidence="12" type="ORF">CEUSTIGMA_g12479.t1</name>
</gene>
<evidence type="ECO:0000313" key="13">
    <source>
        <dbReference type="Proteomes" id="UP000232323"/>
    </source>
</evidence>
<evidence type="ECO:0000256" key="11">
    <source>
        <dbReference type="RuleBase" id="RU003330"/>
    </source>
</evidence>
<dbReference type="HAMAP" id="MF_00235">
    <property type="entry name" value="Adenylate_kinase_Adk"/>
    <property type="match status" value="1"/>
</dbReference>
<keyword evidence="8" id="KW-0665">Pyrimidine biosynthesis</keyword>
<dbReference type="SUPFAM" id="SSF52540">
    <property type="entry name" value="P-loop containing nucleoside triphosphate hydrolases"/>
    <property type="match status" value="1"/>
</dbReference>